<evidence type="ECO:0000256" key="1">
    <source>
        <dbReference type="ARBA" id="ARBA00008710"/>
    </source>
</evidence>
<dbReference type="PANTHER" id="PTHR39428:SF3">
    <property type="entry name" value="DEAZAFLAVIN-DEPENDENT NITROREDUCTASE"/>
    <property type="match status" value="1"/>
</dbReference>
<evidence type="ECO:0000313" key="4">
    <source>
        <dbReference type="Proteomes" id="UP001056455"/>
    </source>
</evidence>
<dbReference type="NCBIfam" id="TIGR00026">
    <property type="entry name" value="hi_GC_TIGR00026"/>
    <property type="match status" value="1"/>
</dbReference>
<dbReference type="Proteomes" id="UP001056455">
    <property type="component" value="Chromosome"/>
</dbReference>
<dbReference type="Gene3D" id="2.30.110.10">
    <property type="entry name" value="Electron Transport, Fmn-binding Protein, Chain A"/>
    <property type="match status" value="1"/>
</dbReference>
<comment type="catalytic activity">
    <reaction evidence="2">
        <text>oxidized coenzyme F420-(gamma-L-Glu)(n) + a quinol + H(+) = reduced coenzyme F420-(gamma-L-Glu)(n) + a quinone</text>
        <dbReference type="Rhea" id="RHEA:39663"/>
        <dbReference type="Rhea" id="RHEA-COMP:12939"/>
        <dbReference type="Rhea" id="RHEA-COMP:14378"/>
        <dbReference type="ChEBI" id="CHEBI:15378"/>
        <dbReference type="ChEBI" id="CHEBI:24646"/>
        <dbReference type="ChEBI" id="CHEBI:132124"/>
        <dbReference type="ChEBI" id="CHEBI:133980"/>
        <dbReference type="ChEBI" id="CHEBI:139511"/>
    </reaction>
</comment>
<organism evidence="3 4">
    <name type="scientific">Ornithinimicrobium faecis</name>
    <dbReference type="NCBI Taxonomy" id="2934158"/>
    <lineage>
        <taxon>Bacteria</taxon>
        <taxon>Bacillati</taxon>
        <taxon>Actinomycetota</taxon>
        <taxon>Actinomycetes</taxon>
        <taxon>Micrococcales</taxon>
        <taxon>Ornithinimicrobiaceae</taxon>
        <taxon>Ornithinimicrobium</taxon>
    </lineage>
</organism>
<protein>
    <submittedName>
        <fullName evidence="3">Nitroreductase family deazaflavin-dependent oxidoreductase</fullName>
    </submittedName>
</protein>
<dbReference type="InterPro" id="IPR012349">
    <property type="entry name" value="Split_barrel_FMN-bd"/>
</dbReference>
<dbReference type="InterPro" id="IPR004378">
    <property type="entry name" value="F420H2_quin_Rdtase"/>
</dbReference>
<evidence type="ECO:0000256" key="2">
    <source>
        <dbReference type="ARBA" id="ARBA00049106"/>
    </source>
</evidence>
<dbReference type="Pfam" id="PF04075">
    <property type="entry name" value="F420H2_quin_red"/>
    <property type="match status" value="1"/>
</dbReference>
<dbReference type="EMBL" id="CP099489">
    <property type="protein sequence ID" value="USQ82001.1"/>
    <property type="molecule type" value="Genomic_DNA"/>
</dbReference>
<comment type="similarity">
    <text evidence="1">Belongs to the F420H(2)-dependent quinone reductase family.</text>
</comment>
<proteinExistence type="inferred from homology"/>
<dbReference type="RefSeq" id="WP_252595541.1">
    <property type="nucleotide sequence ID" value="NZ_CP099489.1"/>
</dbReference>
<accession>A0ABY4YYZ4</accession>
<dbReference type="PANTHER" id="PTHR39428">
    <property type="entry name" value="F420H(2)-DEPENDENT QUINONE REDUCTASE RV1261C"/>
    <property type="match status" value="1"/>
</dbReference>
<keyword evidence="4" id="KW-1185">Reference proteome</keyword>
<sequence length="150" mass="16578">MTETTADRDNYVQPATSWVRNQLDAIDEAGGDSSAAKVQGRDVVVVTVIGAKSGRPRRVPLMRVEHDGNYLAVASHGGAPTHPQWTASIRKNPDQVSVLDGTTETAMTSRELSGQEREIWWERGVAAFPSYADYQTKTERLIPIFLLEPR</sequence>
<name>A0ABY4YYZ4_9MICO</name>
<evidence type="ECO:0000313" key="3">
    <source>
        <dbReference type="EMBL" id="USQ82001.1"/>
    </source>
</evidence>
<gene>
    <name evidence="3" type="ORF">NF556_10270</name>
</gene>
<reference evidence="3" key="1">
    <citation type="submission" date="2022-06" db="EMBL/GenBank/DDBJ databases">
        <title>Ornithinimicrobium HY1793.</title>
        <authorList>
            <person name="Huang Y."/>
        </authorList>
    </citation>
    <scope>NUCLEOTIDE SEQUENCE</scope>
    <source>
        <strain evidence="3">HY1793</strain>
    </source>
</reference>